<dbReference type="AlphaFoldDB" id="A0A7S4M017"/>
<feature type="compositionally biased region" description="Basic and acidic residues" evidence="1">
    <location>
        <begin position="50"/>
        <end position="59"/>
    </location>
</feature>
<protein>
    <recommendedName>
        <fullName evidence="4">Hyaluronan/mRNA-binding protein domain-containing protein</fullName>
    </recommendedName>
</protein>
<evidence type="ECO:0000256" key="2">
    <source>
        <dbReference type="SAM" id="SignalP"/>
    </source>
</evidence>
<feature type="compositionally biased region" description="Basic and acidic residues" evidence="1">
    <location>
        <begin position="92"/>
        <end position="110"/>
    </location>
</feature>
<dbReference type="EMBL" id="HBKN01002196">
    <property type="protein sequence ID" value="CAE2192583.1"/>
    <property type="molecule type" value="Transcribed_RNA"/>
</dbReference>
<proteinExistence type="predicted"/>
<evidence type="ECO:0008006" key="4">
    <source>
        <dbReference type="Google" id="ProtNLM"/>
    </source>
</evidence>
<gene>
    <name evidence="3" type="ORF">GTHE00462_LOCUS1894</name>
</gene>
<name>A0A7S4M017_GUITH</name>
<sequence>MQRVRHVGAVMFVASWPVLSSSNPCCRYLCCLESLHPIVPLTVEQMTKPNQDEKHDRHAGYGSATHNEQMKKHGAGKGNWGVEGQDEGDAPLDPRDPNYDSEGEAKKEGK</sequence>
<reference evidence="3" key="1">
    <citation type="submission" date="2021-01" db="EMBL/GenBank/DDBJ databases">
        <authorList>
            <person name="Corre E."/>
            <person name="Pelletier E."/>
            <person name="Niang G."/>
            <person name="Scheremetjew M."/>
            <person name="Finn R."/>
            <person name="Kale V."/>
            <person name="Holt S."/>
            <person name="Cochrane G."/>
            <person name="Meng A."/>
            <person name="Brown T."/>
            <person name="Cohen L."/>
        </authorList>
    </citation>
    <scope>NUCLEOTIDE SEQUENCE</scope>
    <source>
        <strain evidence="3">CCMP 2712</strain>
    </source>
</reference>
<feature type="chain" id="PRO_5031125698" description="Hyaluronan/mRNA-binding protein domain-containing protein" evidence="2">
    <location>
        <begin position="21"/>
        <end position="110"/>
    </location>
</feature>
<accession>A0A7S4M017</accession>
<feature type="region of interest" description="Disordered" evidence="1">
    <location>
        <begin position="46"/>
        <end position="110"/>
    </location>
</feature>
<feature type="signal peptide" evidence="2">
    <location>
        <begin position="1"/>
        <end position="20"/>
    </location>
</feature>
<evidence type="ECO:0000313" key="3">
    <source>
        <dbReference type="EMBL" id="CAE2192583.1"/>
    </source>
</evidence>
<organism evidence="3">
    <name type="scientific">Guillardia theta</name>
    <name type="common">Cryptophyte</name>
    <name type="synonym">Cryptomonas phi</name>
    <dbReference type="NCBI Taxonomy" id="55529"/>
    <lineage>
        <taxon>Eukaryota</taxon>
        <taxon>Cryptophyceae</taxon>
        <taxon>Pyrenomonadales</taxon>
        <taxon>Geminigeraceae</taxon>
        <taxon>Guillardia</taxon>
    </lineage>
</organism>
<keyword evidence="2" id="KW-0732">Signal</keyword>
<evidence type="ECO:0000256" key="1">
    <source>
        <dbReference type="SAM" id="MobiDB-lite"/>
    </source>
</evidence>